<sequence length="67" mass="7745">MDIIQLHCLVFGIGAHDIGRVNRDSLLLKTRNKQYCNLSTNMPSGFWCFRGNMCSWQFSLPGEVNYF</sequence>
<evidence type="ECO:0000313" key="2">
    <source>
        <dbReference type="Proteomes" id="UP000323506"/>
    </source>
</evidence>
<organism evidence="1 2">
    <name type="scientific">Gossypium darwinii</name>
    <name type="common">Darwin's cotton</name>
    <name type="synonym">Gossypium barbadense var. darwinii</name>
    <dbReference type="NCBI Taxonomy" id="34276"/>
    <lineage>
        <taxon>Eukaryota</taxon>
        <taxon>Viridiplantae</taxon>
        <taxon>Streptophyta</taxon>
        <taxon>Embryophyta</taxon>
        <taxon>Tracheophyta</taxon>
        <taxon>Spermatophyta</taxon>
        <taxon>Magnoliopsida</taxon>
        <taxon>eudicotyledons</taxon>
        <taxon>Gunneridae</taxon>
        <taxon>Pentapetalae</taxon>
        <taxon>rosids</taxon>
        <taxon>malvids</taxon>
        <taxon>Malvales</taxon>
        <taxon>Malvaceae</taxon>
        <taxon>Malvoideae</taxon>
        <taxon>Gossypium</taxon>
    </lineage>
</organism>
<accession>A0A5D2CU57</accession>
<gene>
    <name evidence="1" type="ORF">ES288_D04G075900v1</name>
</gene>
<dbReference type="AlphaFoldDB" id="A0A5D2CU57"/>
<keyword evidence="2" id="KW-1185">Reference proteome</keyword>
<dbReference type="Proteomes" id="UP000323506">
    <property type="component" value="Chromosome D04"/>
</dbReference>
<name>A0A5D2CU57_GOSDA</name>
<evidence type="ECO:0000313" key="1">
    <source>
        <dbReference type="EMBL" id="TYG73129.1"/>
    </source>
</evidence>
<reference evidence="1 2" key="1">
    <citation type="submission" date="2019-06" db="EMBL/GenBank/DDBJ databases">
        <title>WGS assembly of Gossypium darwinii.</title>
        <authorList>
            <person name="Chen Z.J."/>
            <person name="Sreedasyam A."/>
            <person name="Ando A."/>
            <person name="Song Q."/>
            <person name="De L."/>
            <person name="Hulse-Kemp A."/>
            <person name="Ding M."/>
            <person name="Ye W."/>
            <person name="Kirkbride R."/>
            <person name="Jenkins J."/>
            <person name="Plott C."/>
            <person name="Lovell J."/>
            <person name="Lin Y.-M."/>
            <person name="Vaughn R."/>
            <person name="Liu B."/>
            <person name="Li W."/>
            <person name="Simpson S."/>
            <person name="Scheffler B."/>
            <person name="Saski C."/>
            <person name="Grover C."/>
            <person name="Hu G."/>
            <person name="Conover J."/>
            <person name="Carlson J."/>
            <person name="Shu S."/>
            <person name="Boston L."/>
            <person name="Williams M."/>
            <person name="Peterson D."/>
            <person name="Mcgee K."/>
            <person name="Jones D."/>
            <person name="Wendel J."/>
            <person name="Stelly D."/>
            <person name="Grimwood J."/>
            <person name="Schmutz J."/>
        </authorList>
    </citation>
    <scope>NUCLEOTIDE SEQUENCE [LARGE SCALE GENOMIC DNA]</scope>
    <source>
        <strain evidence="1">1808015.09</strain>
    </source>
</reference>
<protein>
    <submittedName>
        <fullName evidence="1">Uncharacterized protein</fullName>
    </submittedName>
</protein>
<dbReference type="EMBL" id="CM017704">
    <property type="protein sequence ID" value="TYG73129.1"/>
    <property type="molecule type" value="Genomic_DNA"/>
</dbReference>
<proteinExistence type="predicted"/>